<organism evidence="1 2">
    <name type="scientific">Streptomyces glycanivorans</name>
    <dbReference type="NCBI Taxonomy" id="3033808"/>
    <lineage>
        <taxon>Bacteria</taxon>
        <taxon>Bacillati</taxon>
        <taxon>Actinomycetota</taxon>
        <taxon>Actinomycetes</taxon>
        <taxon>Kitasatosporales</taxon>
        <taxon>Streptomycetaceae</taxon>
        <taxon>Streptomyces</taxon>
    </lineage>
</organism>
<keyword evidence="1" id="KW-0614">Plasmid</keyword>
<dbReference type="RefSeq" id="WP_306105285.1">
    <property type="nucleotide sequence ID" value="NZ_CP120984.1"/>
</dbReference>
<dbReference type="Proteomes" id="UP001224433">
    <property type="component" value="Plasmid unnamed1"/>
</dbReference>
<protein>
    <submittedName>
        <fullName evidence="1">Uncharacterized protein</fullName>
    </submittedName>
</protein>
<sequence>MNVSMVMTLLTALTSLSALWFAFMARRTYAEAFRSMRATSTENLRLPPDSHVVVYKEDGSVEAVLDADGKPLKIKWTATEASAVPKGPRPPILNITEPLAKWLDKRRMAKGGGRSAASDPALRVAERNLALAVIFLPAGQRDRYREEWAAEIYALDRQEAAAFAFRVLLRAPRAGLALLLSRVFGRSKA</sequence>
<name>A0ABY9JRJ3_9ACTN</name>
<evidence type="ECO:0000313" key="2">
    <source>
        <dbReference type="Proteomes" id="UP001224433"/>
    </source>
</evidence>
<dbReference type="EMBL" id="CP120984">
    <property type="protein sequence ID" value="WLQ69209.1"/>
    <property type="molecule type" value="Genomic_DNA"/>
</dbReference>
<evidence type="ECO:0000313" key="1">
    <source>
        <dbReference type="EMBL" id="WLQ69209.1"/>
    </source>
</evidence>
<reference evidence="1 2" key="1">
    <citation type="submission" date="2023-03" db="EMBL/GenBank/DDBJ databases">
        <title>Isolation and description of six Streptomyces strains from soil environments, able to metabolize different microbial glucans.</title>
        <authorList>
            <person name="Widen T."/>
            <person name="Larsbrink J."/>
        </authorList>
    </citation>
    <scope>NUCLEOTIDE SEQUENCE [LARGE SCALE GENOMIC DNA]</scope>
    <source>
        <strain evidence="1 2">Alt3</strain>
        <plasmid evidence="1 2">unnamed1</plasmid>
    </source>
</reference>
<gene>
    <name evidence="1" type="ORF">P8A20_37350</name>
</gene>
<geneLocation type="plasmid" evidence="1 2">
    <name>unnamed1</name>
</geneLocation>
<keyword evidence="2" id="KW-1185">Reference proteome</keyword>
<proteinExistence type="predicted"/>
<accession>A0ABY9JRJ3</accession>